<gene>
    <name evidence="1" type="ORF">SAMN04487963_0861</name>
</gene>
<dbReference type="AlphaFoldDB" id="A0A1I4M5C8"/>
<evidence type="ECO:0008006" key="3">
    <source>
        <dbReference type="Google" id="ProtNLM"/>
    </source>
</evidence>
<proteinExistence type="predicted"/>
<sequence length="157" mass="18231">MLKQIEEWIRQVNQSHAPQRQSCSRFEEPFSGFYSPGFLNSAYFVVVDQIPKPDLPGLRAAGLGDFIDMDVAGITYDDTYYVQRSVANELRLHFHELVHVVQWRQLQPLGFITRYLDEIQAHGYNDAPLEKMAYRLDGHYQANGKSFDVEDYVRTNL</sequence>
<reference evidence="2" key="1">
    <citation type="submission" date="2016-10" db="EMBL/GenBank/DDBJ databases">
        <authorList>
            <person name="Varghese N."/>
            <person name="Submissions S."/>
        </authorList>
    </citation>
    <scope>NUCLEOTIDE SEQUENCE [LARGE SCALE GENOMIC DNA]</scope>
    <source>
        <strain evidence="2">CGMCC 1.7061</strain>
    </source>
</reference>
<dbReference type="OrthoDB" id="5600142at2"/>
<evidence type="ECO:0000313" key="2">
    <source>
        <dbReference type="Proteomes" id="UP000198519"/>
    </source>
</evidence>
<keyword evidence="2" id="KW-1185">Reference proteome</keyword>
<organism evidence="1 2">
    <name type="scientific">Marinobacter zhejiangensis</name>
    <dbReference type="NCBI Taxonomy" id="488535"/>
    <lineage>
        <taxon>Bacteria</taxon>
        <taxon>Pseudomonadati</taxon>
        <taxon>Pseudomonadota</taxon>
        <taxon>Gammaproteobacteria</taxon>
        <taxon>Pseudomonadales</taxon>
        <taxon>Marinobacteraceae</taxon>
        <taxon>Marinobacter</taxon>
    </lineage>
</organism>
<dbReference type="Proteomes" id="UP000198519">
    <property type="component" value="Unassembled WGS sequence"/>
</dbReference>
<dbReference type="EMBL" id="FOUE01000001">
    <property type="protein sequence ID" value="SFL98424.1"/>
    <property type="molecule type" value="Genomic_DNA"/>
</dbReference>
<dbReference type="STRING" id="488535.SAMN04487963_0861"/>
<accession>A0A1I4M5C8</accession>
<name>A0A1I4M5C8_9GAMM</name>
<evidence type="ECO:0000313" key="1">
    <source>
        <dbReference type="EMBL" id="SFL98424.1"/>
    </source>
</evidence>
<dbReference type="RefSeq" id="WP_092020627.1">
    <property type="nucleotide sequence ID" value="NZ_FOUE01000001.1"/>
</dbReference>
<protein>
    <recommendedName>
        <fullName evidence="3">DUF4157 domain-containing protein</fullName>
    </recommendedName>
</protein>